<protein>
    <recommendedName>
        <fullName evidence="3">Amidohydrolase-related domain-containing protein</fullName>
    </recommendedName>
</protein>
<reference evidence="5" key="1">
    <citation type="journal article" date="2023" name="Commun. Biol.">
        <title>Genome analysis of Parmales, the sister group of diatoms, reveals the evolutionary specialization of diatoms from phago-mixotrophs to photoautotrophs.</title>
        <authorList>
            <person name="Ban H."/>
            <person name="Sato S."/>
            <person name="Yoshikawa S."/>
            <person name="Yamada K."/>
            <person name="Nakamura Y."/>
            <person name="Ichinomiya M."/>
            <person name="Sato N."/>
            <person name="Blanc-Mathieu R."/>
            <person name="Endo H."/>
            <person name="Kuwata A."/>
            <person name="Ogata H."/>
        </authorList>
    </citation>
    <scope>NUCLEOTIDE SEQUENCE [LARGE SCALE GENOMIC DNA]</scope>
    <source>
        <strain evidence="5">NIES 3700</strain>
    </source>
</reference>
<evidence type="ECO:0000259" key="3">
    <source>
        <dbReference type="Pfam" id="PF04909"/>
    </source>
</evidence>
<evidence type="ECO:0000256" key="1">
    <source>
        <dbReference type="ARBA" id="ARBA00023239"/>
    </source>
</evidence>
<dbReference type="Proteomes" id="UP001165122">
    <property type="component" value="Unassembled WGS sequence"/>
</dbReference>
<dbReference type="InterPro" id="IPR006680">
    <property type="entry name" value="Amidohydro-rel"/>
</dbReference>
<feature type="domain" description="Amidohydrolase-related" evidence="3">
    <location>
        <begin position="82"/>
        <end position="328"/>
    </location>
</feature>
<dbReference type="GO" id="GO:0016831">
    <property type="term" value="F:carboxy-lyase activity"/>
    <property type="evidence" value="ECO:0007669"/>
    <property type="project" value="UniProtKB-KW"/>
</dbReference>
<proteinExistence type="inferred from homology"/>
<accession>A0A9W7EBS6</accession>
<dbReference type="Pfam" id="PF04909">
    <property type="entry name" value="Amidohydro_2"/>
    <property type="match status" value="1"/>
</dbReference>
<evidence type="ECO:0000313" key="5">
    <source>
        <dbReference type="Proteomes" id="UP001165122"/>
    </source>
</evidence>
<comment type="similarity">
    <text evidence="2">Belongs to the metallo-dependent hydrolases superfamily.</text>
</comment>
<keyword evidence="2" id="KW-0210">Decarboxylase</keyword>
<dbReference type="InterPro" id="IPR032465">
    <property type="entry name" value="ACMSD"/>
</dbReference>
<gene>
    <name evidence="4" type="ORF">TrLO_g4381</name>
</gene>
<comment type="caution">
    <text evidence="4">The sequence shown here is derived from an EMBL/GenBank/DDBJ whole genome shotgun (WGS) entry which is preliminary data.</text>
</comment>
<dbReference type="PANTHER" id="PTHR21240">
    <property type="entry name" value="2-AMINO-3-CARBOXYLMUCONATE-6-SEMIALDEHYDE DECARBOXYLASE"/>
    <property type="match status" value="1"/>
</dbReference>
<name>A0A9W7EBS6_9STRA</name>
<dbReference type="OrthoDB" id="191270at2759"/>
<dbReference type="EMBL" id="BRXW01000731">
    <property type="protein sequence ID" value="GMH75574.1"/>
    <property type="molecule type" value="Genomic_DNA"/>
</dbReference>
<keyword evidence="5" id="KW-1185">Reference proteome</keyword>
<dbReference type="AlphaFoldDB" id="A0A9W7EBS6"/>
<organism evidence="4 5">
    <name type="scientific">Triparma laevis f. longispina</name>
    <dbReference type="NCBI Taxonomy" id="1714387"/>
    <lineage>
        <taxon>Eukaryota</taxon>
        <taxon>Sar</taxon>
        <taxon>Stramenopiles</taxon>
        <taxon>Ochrophyta</taxon>
        <taxon>Bolidophyceae</taxon>
        <taxon>Parmales</taxon>
        <taxon>Triparmaceae</taxon>
        <taxon>Triparma</taxon>
    </lineage>
</organism>
<dbReference type="GO" id="GO:0016787">
    <property type="term" value="F:hydrolase activity"/>
    <property type="evidence" value="ECO:0007669"/>
    <property type="project" value="InterPro"/>
</dbReference>
<dbReference type="PANTHER" id="PTHR21240:SF28">
    <property type="entry name" value="ISO-OROTATE DECARBOXYLASE (EUROFUNG)"/>
    <property type="match status" value="1"/>
</dbReference>
<sequence length="348" mass="38702">MLIIDAYTHYAPPRFLNYLSNQSASGSAPFADLFSKIPALTDLTNARIKLMDKEGVDVHVLIPLPWIDGVEEISKVDELALEACRVCNEEMALAVATHPTRFIGVGLLPLNCTSSVMMKAYDHAVNKLGLSGVVMFLGPENTPPDDAMYEILYEACEKNDTPIWIHPNRPPTFKDYTKTTSSQYAIWNSLGWVYDTSVAMVHIAMSGVFQRYPGLKIVGHHGGGMVPFFTERFETQLSNFEGDGQVLLSDLKKFYCDTATFGYQPKNIQACLDFFDPGRVLFGTDSPMDMASPGYFTSTALRSVEALEGGAESKEKVLFENALAFFGRNGERLRELYREKKRGGKSKL</sequence>
<dbReference type="GO" id="GO:0019748">
    <property type="term" value="P:secondary metabolic process"/>
    <property type="evidence" value="ECO:0007669"/>
    <property type="project" value="TreeGrafter"/>
</dbReference>
<dbReference type="GO" id="GO:0005737">
    <property type="term" value="C:cytoplasm"/>
    <property type="evidence" value="ECO:0007669"/>
    <property type="project" value="TreeGrafter"/>
</dbReference>
<dbReference type="SUPFAM" id="SSF51556">
    <property type="entry name" value="Metallo-dependent hydrolases"/>
    <property type="match status" value="1"/>
</dbReference>
<keyword evidence="1 2" id="KW-0456">Lyase</keyword>
<dbReference type="Gene3D" id="3.20.20.140">
    <property type="entry name" value="Metal-dependent hydrolases"/>
    <property type="match status" value="1"/>
</dbReference>
<dbReference type="InterPro" id="IPR032466">
    <property type="entry name" value="Metal_Hydrolase"/>
</dbReference>
<evidence type="ECO:0000256" key="2">
    <source>
        <dbReference type="RuleBase" id="RU366045"/>
    </source>
</evidence>
<evidence type="ECO:0000313" key="4">
    <source>
        <dbReference type="EMBL" id="GMH75574.1"/>
    </source>
</evidence>